<keyword evidence="4" id="KW-0547">Nucleotide-binding</keyword>
<feature type="coiled-coil region" evidence="7">
    <location>
        <begin position="138"/>
        <end position="179"/>
    </location>
</feature>
<dbReference type="PANTHER" id="PTHR44936:SF10">
    <property type="entry name" value="SENSOR PROTEIN RSTB"/>
    <property type="match status" value="1"/>
</dbReference>
<keyword evidence="7" id="KW-0175">Coiled coil</keyword>
<keyword evidence="8" id="KW-0472">Membrane</keyword>
<evidence type="ECO:0000256" key="2">
    <source>
        <dbReference type="ARBA" id="ARBA00012438"/>
    </source>
</evidence>
<keyword evidence="5 10" id="KW-0418">Kinase</keyword>
<evidence type="ECO:0000256" key="4">
    <source>
        <dbReference type="ARBA" id="ARBA00022741"/>
    </source>
</evidence>
<accession>A0A7V6DPY3</accession>
<dbReference type="SUPFAM" id="SSF55874">
    <property type="entry name" value="ATPase domain of HSP90 chaperone/DNA topoisomerase II/histidine kinase"/>
    <property type="match status" value="1"/>
</dbReference>
<dbReference type="PRINTS" id="PR00344">
    <property type="entry name" value="BCTRLSENSOR"/>
</dbReference>
<dbReference type="InterPro" id="IPR036890">
    <property type="entry name" value="HATPase_C_sf"/>
</dbReference>
<evidence type="ECO:0000256" key="7">
    <source>
        <dbReference type="SAM" id="Coils"/>
    </source>
</evidence>
<dbReference type="PROSITE" id="PS50109">
    <property type="entry name" value="HIS_KIN"/>
    <property type="match status" value="1"/>
</dbReference>
<keyword evidence="3" id="KW-0808">Transferase</keyword>
<keyword evidence="8" id="KW-1133">Transmembrane helix</keyword>
<evidence type="ECO:0000256" key="1">
    <source>
        <dbReference type="ARBA" id="ARBA00000085"/>
    </source>
</evidence>
<protein>
    <recommendedName>
        <fullName evidence="2">histidine kinase</fullName>
        <ecNumber evidence="2">2.7.13.3</ecNumber>
    </recommendedName>
</protein>
<dbReference type="AlphaFoldDB" id="A0A7V6DPY3"/>
<evidence type="ECO:0000256" key="8">
    <source>
        <dbReference type="SAM" id="Phobius"/>
    </source>
</evidence>
<evidence type="ECO:0000256" key="5">
    <source>
        <dbReference type="ARBA" id="ARBA00022777"/>
    </source>
</evidence>
<evidence type="ECO:0000256" key="3">
    <source>
        <dbReference type="ARBA" id="ARBA00022679"/>
    </source>
</evidence>
<sequence>MVNPQEKLERLELPYHRSHPWPYLLVGALVGAVFEMLINVPLDAIFRNLFAYIFAGNSVSLTHALAHLAKPNEWPAVSLTGFIFGAALGYAFYRLKENQKRLLSLRQEFEIQISSVRHHYKNMALGISGFSSRAKRKLEKVQQQIAECTSVNSNARAEMEALERSITILEEASQRLTSTLREELMFLKALQSDCLAPAPRDFYPVLRRAVQELLDLRFQDKDIVVEINDRPFLEPCAPWYFSFEPVTMEIILQNILSNAMCHGDVIRVKTAAHNSTVVVEIRDNGPGINIQEIKRSLVSANERLAHESTELGLRVSLYLLERYGGRLYAANKPDGGAAFVLEFPK</sequence>
<dbReference type="InterPro" id="IPR050980">
    <property type="entry name" value="2C_sensor_his_kinase"/>
</dbReference>
<reference evidence="10" key="1">
    <citation type="journal article" date="2020" name="mSystems">
        <title>Genome- and Community-Level Interaction Insights into Carbon Utilization and Element Cycling Functions of Hydrothermarchaeota in Hydrothermal Sediment.</title>
        <authorList>
            <person name="Zhou Z."/>
            <person name="Liu Y."/>
            <person name="Xu W."/>
            <person name="Pan J."/>
            <person name="Luo Z.H."/>
            <person name="Li M."/>
        </authorList>
    </citation>
    <scope>NUCLEOTIDE SEQUENCE [LARGE SCALE GENOMIC DNA]</scope>
    <source>
        <strain evidence="10">SpSt-767</strain>
    </source>
</reference>
<gene>
    <name evidence="10" type="ORF">ENV52_07870</name>
</gene>
<organism evidence="10">
    <name type="scientific">Desulfobacca acetoxidans</name>
    <dbReference type="NCBI Taxonomy" id="60893"/>
    <lineage>
        <taxon>Bacteria</taxon>
        <taxon>Pseudomonadati</taxon>
        <taxon>Thermodesulfobacteriota</taxon>
        <taxon>Desulfobaccia</taxon>
        <taxon>Desulfobaccales</taxon>
        <taxon>Desulfobaccaceae</taxon>
        <taxon>Desulfobacca</taxon>
    </lineage>
</organism>
<feature type="transmembrane region" description="Helical" evidence="8">
    <location>
        <begin position="74"/>
        <end position="93"/>
    </location>
</feature>
<evidence type="ECO:0000259" key="9">
    <source>
        <dbReference type="PROSITE" id="PS50109"/>
    </source>
</evidence>
<feature type="transmembrane region" description="Helical" evidence="8">
    <location>
        <begin position="20"/>
        <end position="42"/>
    </location>
</feature>
<dbReference type="EC" id="2.7.13.3" evidence="2"/>
<evidence type="ECO:0000256" key="6">
    <source>
        <dbReference type="ARBA" id="ARBA00022840"/>
    </source>
</evidence>
<dbReference type="SMART" id="SM00387">
    <property type="entry name" value="HATPase_c"/>
    <property type="match status" value="1"/>
</dbReference>
<keyword evidence="6" id="KW-0067">ATP-binding</keyword>
<dbReference type="InterPro" id="IPR005467">
    <property type="entry name" value="His_kinase_dom"/>
</dbReference>
<comment type="catalytic activity">
    <reaction evidence="1">
        <text>ATP + protein L-histidine = ADP + protein N-phospho-L-histidine.</text>
        <dbReference type="EC" id="2.7.13.3"/>
    </reaction>
</comment>
<dbReference type="InterPro" id="IPR003594">
    <property type="entry name" value="HATPase_dom"/>
</dbReference>
<feature type="transmembrane region" description="Helical" evidence="8">
    <location>
        <begin position="49"/>
        <end position="68"/>
    </location>
</feature>
<dbReference type="EMBL" id="DTGR01000132">
    <property type="protein sequence ID" value="HHS29601.1"/>
    <property type="molecule type" value="Genomic_DNA"/>
</dbReference>
<proteinExistence type="predicted"/>
<name>A0A7V6DPY3_9BACT</name>
<dbReference type="InterPro" id="IPR004358">
    <property type="entry name" value="Sig_transdc_His_kin-like_C"/>
</dbReference>
<keyword evidence="8" id="KW-0812">Transmembrane</keyword>
<dbReference type="GO" id="GO:0004673">
    <property type="term" value="F:protein histidine kinase activity"/>
    <property type="evidence" value="ECO:0007669"/>
    <property type="project" value="UniProtKB-EC"/>
</dbReference>
<dbReference type="PANTHER" id="PTHR44936">
    <property type="entry name" value="SENSOR PROTEIN CREC"/>
    <property type="match status" value="1"/>
</dbReference>
<comment type="caution">
    <text evidence="10">The sequence shown here is derived from an EMBL/GenBank/DDBJ whole genome shotgun (WGS) entry which is preliminary data.</text>
</comment>
<dbReference type="Pfam" id="PF02518">
    <property type="entry name" value="HATPase_c"/>
    <property type="match status" value="1"/>
</dbReference>
<evidence type="ECO:0000313" key="10">
    <source>
        <dbReference type="EMBL" id="HHS29601.1"/>
    </source>
</evidence>
<dbReference type="Gene3D" id="3.30.565.10">
    <property type="entry name" value="Histidine kinase-like ATPase, C-terminal domain"/>
    <property type="match status" value="1"/>
</dbReference>
<dbReference type="GO" id="GO:0005524">
    <property type="term" value="F:ATP binding"/>
    <property type="evidence" value="ECO:0007669"/>
    <property type="project" value="UniProtKB-KW"/>
</dbReference>
<feature type="domain" description="Histidine kinase" evidence="9">
    <location>
        <begin position="150"/>
        <end position="345"/>
    </location>
</feature>